<proteinExistence type="predicted"/>
<sequence>MPLVMEASVGTATFPYGLIAITLIGFLAAITFGSLAWYNSKRPIGWKDKERPDFVPKVDR</sequence>
<keyword evidence="1" id="KW-1133">Transmembrane helix</keyword>
<dbReference type="NCBIfam" id="NF047378">
    <property type="entry name" value="photo_II_Psb35"/>
    <property type="match status" value="1"/>
</dbReference>
<feature type="transmembrane region" description="Helical" evidence="1">
    <location>
        <begin position="16"/>
        <end position="38"/>
    </location>
</feature>
<evidence type="ECO:0000256" key="1">
    <source>
        <dbReference type="SAM" id="Phobius"/>
    </source>
</evidence>
<reference evidence="2 3" key="1">
    <citation type="submission" date="2021-08" db="EMBL/GenBank/DDBJ databases">
        <title>Draft genome sequence of Spirulina subsalsa with high tolerance to salinity and hype-accumulation of phycocyanin.</title>
        <authorList>
            <person name="Pei H."/>
            <person name="Jiang L."/>
        </authorList>
    </citation>
    <scope>NUCLEOTIDE SEQUENCE [LARGE SCALE GENOMIC DNA]</scope>
    <source>
        <strain evidence="2 3">FACHB-351</strain>
    </source>
</reference>
<keyword evidence="1" id="KW-0472">Membrane</keyword>
<dbReference type="Pfam" id="PF26623">
    <property type="entry name" value="Psb35"/>
    <property type="match status" value="1"/>
</dbReference>
<accession>A0ABT3L8R2</accession>
<dbReference type="RefSeq" id="WP_265265401.1">
    <property type="nucleotide sequence ID" value="NZ_JAIHOM010000076.1"/>
</dbReference>
<name>A0ABT3L8R2_9CYAN</name>
<organism evidence="2 3">
    <name type="scientific">Spirulina subsalsa FACHB-351</name>
    <dbReference type="NCBI Taxonomy" id="234711"/>
    <lineage>
        <taxon>Bacteria</taxon>
        <taxon>Bacillati</taxon>
        <taxon>Cyanobacteriota</taxon>
        <taxon>Cyanophyceae</taxon>
        <taxon>Spirulinales</taxon>
        <taxon>Spirulinaceae</taxon>
        <taxon>Spirulina</taxon>
    </lineage>
</organism>
<comment type="caution">
    <text evidence="2">The sequence shown here is derived from an EMBL/GenBank/DDBJ whole genome shotgun (WGS) entry which is preliminary data.</text>
</comment>
<dbReference type="InterPro" id="IPR058149">
    <property type="entry name" value="Psb35"/>
</dbReference>
<dbReference type="Proteomes" id="UP001526426">
    <property type="component" value="Unassembled WGS sequence"/>
</dbReference>
<evidence type="ECO:0000313" key="2">
    <source>
        <dbReference type="EMBL" id="MCW6037542.1"/>
    </source>
</evidence>
<keyword evidence="1" id="KW-0812">Transmembrane</keyword>
<evidence type="ECO:0000313" key="3">
    <source>
        <dbReference type="Proteomes" id="UP001526426"/>
    </source>
</evidence>
<gene>
    <name evidence="2" type="ORF">K4A83_14840</name>
</gene>
<protein>
    <submittedName>
        <fullName evidence="2">Uncharacterized protein</fullName>
    </submittedName>
</protein>
<dbReference type="EMBL" id="JAIHOM010000076">
    <property type="protein sequence ID" value="MCW6037542.1"/>
    <property type="molecule type" value="Genomic_DNA"/>
</dbReference>
<keyword evidence="3" id="KW-1185">Reference proteome</keyword>